<feature type="compositionally biased region" description="Basic and acidic residues" evidence="8">
    <location>
        <begin position="1290"/>
        <end position="1301"/>
    </location>
</feature>
<dbReference type="SMART" id="SM00406">
    <property type="entry name" value="IGv"/>
    <property type="match status" value="2"/>
</dbReference>
<dbReference type="CDD" id="cd00063">
    <property type="entry name" value="FN3"/>
    <property type="match status" value="2"/>
</dbReference>
<dbReference type="SMART" id="SM00409">
    <property type="entry name" value="IG"/>
    <property type="match status" value="5"/>
</dbReference>
<feature type="compositionally biased region" description="Basic and acidic residues" evidence="8">
    <location>
        <begin position="1474"/>
        <end position="1491"/>
    </location>
</feature>
<dbReference type="InterPro" id="IPR003599">
    <property type="entry name" value="Ig_sub"/>
</dbReference>
<dbReference type="Proteomes" id="UP000515129">
    <property type="component" value="Chromosome 8"/>
</dbReference>
<accession>A0A6P6PUG6</accession>
<dbReference type="CDD" id="cd00096">
    <property type="entry name" value="Ig"/>
    <property type="match status" value="1"/>
</dbReference>
<feature type="compositionally biased region" description="Polar residues" evidence="8">
    <location>
        <begin position="911"/>
        <end position="921"/>
    </location>
</feature>
<keyword evidence="4" id="KW-0472">Membrane</keyword>
<feature type="region of interest" description="Disordered" evidence="8">
    <location>
        <begin position="1079"/>
        <end position="1107"/>
    </location>
</feature>
<dbReference type="KEGG" id="caua:113106928"/>
<evidence type="ECO:0000256" key="8">
    <source>
        <dbReference type="SAM" id="MobiDB-lite"/>
    </source>
</evidence>
<organism evidence="12 14">
    <name type="scientific">Carassius auratus</name>
    <name type="common">Goldfish</name>
    <dbReference type="NCBI Taxonomy" id="7957"/>
    <lineage>
        <taxon>Eukaryota</taxon>
        <taxon>Metazoa</taxon>
        <taxon>Chordata</taxon>
        <taxon>Craniata</taxon>
        <taxon>Vertebrata</taxon>
        <taxon>Euteleostomi</taxon>
        <taxon>Actinopterygii</taxon>
        <taxon>Neopterygii</taxon>
        <taxon>Teleostei</taxon>
        <taxon>Ostariophysi</taxon>
        <taxon>Cypriniformes</taxon>
        <taxon>Cyprinidae</taxon>
        <taxon>Cyprininae</taxon>
        <taxon>Carassius</taxon>
    </lineage>
</organism>
<feature type="signal peptide" evidence="9">
    <location>
        <begin position="1"/>
        <end position="25"/>
    </location>
</feature>
<evidence type="ECO:0000313" key="13">
    <source>
        <dbReference type="RefSeq" id="XP_026124757.1"/>
    </source>
</evidence>
<dbReference type="Pfam" id="PF13927">
    <property type="entry name" value="Ig_3"/>
    <property type="match status" value="2"/>
</dbReference>
<keyword evidence="5" id="KW-1015">Disulfide bond</keyword>
<keyword evidence="3" id="KW-0677">Repeat</keyword>
<feature type="region of interest" description="Disordered" evidence="8">
    <location>
        <begin position="1734"/>
        <end position="1775"/>
    </location>
</feature>
<comment type="subcellular location">
    <subcellularLocation>
        <location evidence="1">Cell membrane</location>
    </subcellularLocation>
</comment>
<feature type="compositionally biased region" description="Basic and acidic residues" evidence="8">
    <location>
        <begin position="1367"/>
        <end position="1384"/>
    </location>
</feature>
<dbReference type="RefSeq" id="XP_026124757.1">
    <property type="nucleotide sequence ID" value="XM_026268972.1"/>
</dbReference>
<dbReference type="InterPro" id="IPR003961">
    <property type="entry name" value="FN3_dom"/>
</dbReference>
<dbReference type="GO" id="GO:0005886">
    <property type="term" value="C:plasma membrane"/>
    <property type="evidence" value="ECO:0007669"/>
    <property type="project" value="UniProtKB-SubCell"/>
</dbReference>
<dbReference type="OrthoDB" id="6234674at2759"/>
<feature type="region of interest" description="Disordered" evidence="8">
    <location>
        <begin position="1365"/>
        <end position="1390"/>
    </location>
</feature>
<feature type="compositionally biased region" description="Low complexity" evidence="8">
    <location>
        <begin position="778"/>
        <end position="792"/>
    </location>
</feature>
<feature type="chain" id="PRO_5044650351" evidence="9">
    <location>
        <begin position="26"/>
        <end position="2054"/>
    </location>
</feature>
<evidence type="ECO:0000256" key="9">
    <source>
        <dbReference type="SAM" id="SignalP"/>
    </source>
</evidence>
<dbReference type="InterPro" id="IPR036179">
    <property type="entry name" value="Ig-like_dom_sf"/>
</dbReference>
<dbReference type="GeneTree" id="ENSGT00940000165064"/>
<dbReference type="RefSeq" id="XP_026124758.1">
    <property type="nucleotide sequence ID" value="XM_026268973.1"/>
</dbReference>
<keyword evidence="12" id="KW-1185">Reference proteome</keyword>
<feature type="region of interest" description="Disordered" evidence="8">
    <location>
        <begin position="1222"/>
        <end position="1257"/>
    </location>
</feature>
<feature type="region of interest" description="Disordered" evidence="8">
    <location>
        <begin position="1535"/>
        <end position="1578"/>
    </location>
</feature>
<dbReference type="InterPro" id="IPR003598">
    <property type="entry name" value="Ig_sub2"/>
</dbReference>
<dbReference type="SUPFAM" id="SSF48726">
    <property type="entry name" value="Immunoglobulin"/>
    <property type="match status" value="5"/>
</dbReference>
<keyword evidence="9" id="KW-0732">Signal</keyword>
<feature type="compositionally biased region" description="Pro residues" evidence="8">
    <location>
        <begin position="1738"/>
        <end position="1749"/>
    </location>
</feature>
<feature type="compositionally biased region" description="Pro residues" evidence="8">
    <location>
        <begin position="938"/>
        <end position="947"/>
    </location>
</feature>
<reference evidence="13 14" key="1">
    <citation type="submission" date="2025-04" db="UniProtKB">
        <authorList>
            <consortium name="RefSeq"/>
        </authorList>
    </citation>
    <scope>IDENTIFICATION</scope>
    <source>
        <strain evidence="13 14">Wakin</strain>
        <tissue evidence="13 14">Muscle</tissue>
    </source>
</reference>
<feature type="region of interest" description="Disordered" evidence="8">
    <location>
        <begin position="1276"/>
        <end position="1308"/>
    </location>
</feature>
<dbReference type="Pfam" id="PF07679">
    <property type="entry name" value="I-set"/>
    <property type="match status" value="1"/>
</dbReference>
<feature type="compositionally biased region" description="Low complexity" evidence="8">
    <location>
        <begin position="1900"/>
        <end position="1912"/>
    </location>
</feature>
<feature type="compositionally biased region" description="Polar residues" evidence="8">
    <location>
        <begin position="1277"/>
        <end position="1289"/>
    </location>
</feature>
<gene>
    <name evidence="13 14" type="primary">LOC113106928</name>
</gene>
<feature type="region of interest" description="Disordered" evidence="8">
    <location>
        <begin position="1168"/>
        <end position="1189"/>
    </location>
</feature>
<dbReference type="PROSITE" id="PS50853">
    <property type="entry name" value="FN3"/>
    <property type="match status" value="2"/>
</dbReference>
<dbReference type="GeneID" id="113106928"/>
<evidence type="ECO:0000259" key="10">
    <source>
        <dbReference type="PROSITE" id="PS50835"/>
    </source>
</evidence>
<feature type="compositionally biased region" description="Polar residues" evidence="8">
    <location>
        <begin position="855"/>
        <end position="864"/>
    </location>
</feature>
<dbReference type="InterPro" id="IPR013106">
    <property type="entry name" value="Ig_V-set"/>
</dbReference>
<feature type="domain" description="Ig-like" evidence="10">
    <location>
        <begin position="141"/>
        <end position="226"/>
    </location>
</feature>
<dbReference type="SMART" id="SM00408">
    <property type="entry name" value="IGc2"/>
    <property type="match status" value="4"/>
</dbReference>
<feature type="compositionally biased region" description="Basic and acidic residues" evidence="8">
    <location>
        <begin position="1863"/>
        <end position="1874"/>
    </location>
</feature>
<evidence type="ECO:0000256" key="4">
    <source>
        <dbReference type="ARBA" id="ARBA00023136"/>
    </source>
</evidence>
<feature type="compositionally biased region" description="Polar residues" evidence="8">
    <location>
        <begin position="1539"/>
        <end position="1550"/>
    </location>
</feature>
<name>A0A6P6PUG6_CARAU</name>
<feature type="region of interest" description="Disordered" evidence="8">
    <location>
        <begin position="759"/>
        <end position="792"/>
    </location>
</feature>
<dbReference type="FunFam" id="2.60.40.10:FF:000323">
    <property type="entry name" value="Immunoglobulin superfamily member 9B"/>
    <property type="match status" value="1"/>
</dbReference>
<protein>
    <submittedName>
        <fullName evidence="13 14">Uncharacterized protein LOC113106928</fullName>
    </submittedName>
</protein>
<dbReference type="PANTHER" id="PTHR44170">
    <property type="entry name" value="PROTEIN SIDEKICK"/>
    <property type="match status" value="1"/>
</dbReference>
<proteinExistence type="predicted"/>
<feature type="domain" description="Ig-like" evidence="10">
    <location>
        <begin position="326"/>
        <end position="417"/>
    </location>
</feature>
<dbReference type="SUPFAM" id="SSF49265">
    <property type="entry name" value="Fibronectin type III"/>
    <property type="match status" value="1"/>
</dbReference>
<evidence type="ECO:0000256" key="2">
    <source>
        <dbReference type="ARBA" id="ARBA00022475"/>
    </source>
</evidence>
<dbReference type="PROSITE" id="PS50835">
    <property type="entry name" value="IG_LIKE"/>
    <property type="match status" value="4"/>
</dbReference>
<feature type="compositionally biased region" description="Polar residues" evidence="8">
    <location>
        <begin position="1493"/>
        <end position="1502"/>
    </location>
</feature>
<evidence type="ECO:0000256" key="3">
    <source>
        <dbReference type="ARBA" id="ARBA00022737"/>
    </source>
</evidence>
<feature type="region of interest" description="Disordered" evidence="8">
    <location>
        <begin position="1456"/>
        <end position="1503"/>
    </location>
</feature>
<dbReference type="PANTHER" id="PTHR44170:SF41">
    <property type="entry name" value="PROTEIN TURTLE HOMOLOG A"/>
    <property type="match status" value="1"/>
</dbReference>
<dbReference type="InterPro" id="IPR013783">
    <property type="entry name" value="Ig-like_fold"/>
</dbReference>
<feature type="region of interest" description="Disordered" evidence="8">
    <location>
        <begin position="2029"/>
        <end position="2054"/>
    </location>
</feature>
<evidence type="ECO:0000313" key="14">
    <source>
        <dbReference type="RefSeq" id="XP_026124758.1"/>
    </source>
</evidence>
<feature type="compositionally biased region" description="Basic and acidic residues" evidence="8">
    <location>
        <begin position="1079"/>
        <end position="1092"/>
    </location>
</feature>
<dbReference type="SMART" id="SM00060">
    <property type="entry name" value="FN3"/>
    <property type="match status" value="2"/>
</dbReference>
<feature type="compositionally biased region" description="Basic and acidic residues" evidence="8">
    <location>
        <begin position="1913"/>
        <end position="1929"/>
    </location>
</feature>
<feature type="region of interest" description="Disordered" evidence="8">
    <location>
        <begin position="805"/>
        <end position="864"/>
    </location>
</feature>
<evidence type="ECO:0000259" key="11">
    <source>
        <dbReference type="PROSITE" id="PS50853"/>
    </source>
</evidence>
<evidence type="ECO:0000256" key="5">
    <source>
        <dbReference type="ARBA" id="ARBA00023157"/>
    </source>
</evidence>
<feature type="compositionally biased region" description="Basic and acidic residues" evidence="8">
    <location>
        <begin position="812"/>
        <end position="832"/>
    </location>
</feature>
<evidence type="ECO:0000256" key="7">
    <source>
        <dbReference type="ARBA" id="ARBA00023319"/>
    </source>
</evidence>
<dbReference type="Pfam" id="PF00041">
    <property type="entry name" value="fn3"/>
    <property type="match status" value="2"/>
</dbReference>
<evidence type="ECO:0000256" key="1">
    <source>
        <dbReference type="ARBA" id="ARBA00004236"/>
    </source>
</evidence>
<sequence>MVQKKLWLLNVTFAAALFLLRVSLSAEAVVQGRVGGFAELGCSLTPASEGATTPNLFPLHVVEWVRLGYNVPILIKFGSYTPRVHPNYRGRVSLSRGASLLVDKLTLEDEGWFECRILLLDKTTDEFQNGTWNFLSISAPPVFIKTPPRFLEVMLGESLTLRCDAHGNPKPTIIWRKDGRDAEKQEEIQVFNETLSLSTVTRETAGIYKCHVSNSEGNLTHTTQLQVKGPPIIIIPPEDTTMNMSQDAILQCQAEAYPSNLTYEWWKQGQNVYHIEILKSRVKILVDGTLLISGLIPEDSGNYTCTPTNGLMTPPSASAYLKVKHPARVVRMPRETYLPSGMGGKIICPVQAEPPVLYVNWTKNGASLDLEQYPGWMVNSEGSVFITAANDDAVGMYTCTAYNSYGTMGQSEPTKVILKDPPSFRVPPRAEYLQEVGRELVIPCQSQGDPTPNITWNKVGPAPRSPFTVLSNGSLVLRPLSKDHQGAWECIAFNRVATVSASTTVLVLGTSPHAVSSVSVDTGITQANVSWEPGFDGGYTQKFTVWVKPTVRGKHEWASIPVPTSKTSLLVTGLQAATSYQFSVLAQNKLGSGPFSEIVTIRTLAPPTEASTVVTTAAVLSPPTLLSANRTSLGVLLQWVPPLEESPPLTSFVLQAKRGKGEWVTIDRDIAINATELIVQGLVKDSNYELRLLSCRDGLFSVPSDSVVISTEGMEMYPAAPSLLAFVPEPLLAGVIGGVCFLFVAIILSLVTACVMNSRRRQRRRKKRDDIPSAFQKSSSPQVHSPSDSPDSVLKLKLCPPLNFFPNSSSSDRSDRSSFDKGSRSEYQDQRKQLLSSSSPPPHYTQFESHFGGSPSPTSAIESISRSPDGRFVIQPILENSTPTHIKKNLKKEFPQSPGRGNGGGSNNGSLKESSQSNPVSSERDRQRKMPSVLTVDPPYPEGPPHSPGRVKAMARNFSRHGCFYSDDEQGCSEALLERASFYSDCSEKRASDSLKKYRSASHREDLFPSLTRRARALERERLPHQACYQPINGDSQLTEPSTMITQLDGERERDNLSKCLKLVKEREQMERELEHYTASRRAQAHEQEQRRAKSASPLRKWTGVESEDPIWKPQDIHLRQKSRPSSLAQRVSDYRRGCYLGNTSSPMERLPSFSSTYIQWDISPVTSPTSQVPVQSLSEGNTPRSLYPHTRQQGVANVEDSMATDASYSPATQYTSLSLFSPTRDIPSHSRISLSGARARHPESHLEEEEELPNSALVEEGLLQEKKIKKEALAFRSTTPARSSPQSSEQHKGVAEEDRNTGPNLHYLNPRIQTVTDMEQVRVDQKDRLSRNPSGCSTLPYDDQKAGAKGKVIVSDNSSSILPYSEQEKEGIRARSRKSDKCAFSESPSRISPLTLLENEAESDQSNFSRMSESMKVKLAPQPARMSPLHTSTILEYLSLPGFIEMSVDDPVEVTESSESVEPSVEAKTGTLLRDEPDVVPKSWGKHEQDYSETSISQNNGAVHDHSTLKIPVEHDQPESISVSEPCSQLEAKVTCDKSGTSDTCNKGFSQSKEKEKSSQPLLSQSSGSQKQEFTHRGPAQTLISTAKSMAAIVSKCPDSTSEQYQRPQIRGERTNMISSRIYQAPVPFMKRSVSTGPCRTLSGVRQPRPFLKKSISLGSRWEHFENPRAYISETCYRDESPHPDIRLKSYSLGCTPARYYPMSGQSWRGTVPFQAPNSYSLERRQHIERADMQPPYHTPGPSVPDPPQHIQSSLPSRRGSDPRRQGAVFPDSSRWPVSYQETLRSVQHKYVPQDPSRNFGPTRPVARVDYLHPVEPKRCPPRPFLPRGYSWPSPYHTSFPQREQEIPRPVDKGMGAARGITETEGRETRGDGGRASYASQSSGRGSVGPYGHGHLRHSLSITPTLLSSPETTKESEMYRADKDVREQRSKRRNTSVDESYEWDAVECSVDPDILEAMKMERTHGGFGQGREFRQDRPRSTAGLQDFQSKRLYSISPPLVSQPPQHRYSRSLSEARFNALRQEFQEYRRAQQSCSQDSCIPPDPDSDSSSALL</sequence>
<feature type="domain" description="Ig-like" evidence="10">
    <location>
        <begin position="422"/>
        <end position="506"/>
    </location>
</feature>
<dbReference type="Gene3D" id="2.60.40.10">
    <property type="entry name" value="Immunoglobulins"/>
    <property type="match status" value="7"/>
</dbReference>
<evidence type="ECO:0000256" key="6">
    <source>
        <dbReference type="ARBA" id="ARBA00023180"/>
    </source>
</evidence>
<dbReference type="GO" id="GO:0098609">
    <property type="term" value="P:cell-cell adhesion"/>
    <property type="evidence" value="ECO:0007669"/>
    <property type="project" value="TreeGrafter"/>
</dbReference>
<keyword evidence="7" id="KW-0393">Immunoglobulin domain</keyword>
<feature type="region of interest" description="Disordered" evidence="8">
    <location>
        <begin position="891"/>
        <end position="949"/>
    </location>
</feature>
<evidence type="ECO:0000313" key="12">
    <source>
        <dbReference type="Proteomes" id="UP000515129"/>
    </source>
</evidence>
<feature type="domain" description="Ig-like" evidence="10">
    <location>
        <begin position="230"/>
        <end position="318"/>
    </location>
</feature>
<feature type="domain" description="Fibronectin type-III" evidence="11">
    <location>
        <begin position="619"/>
        <end position="714"/>
    </location>
</feature>
<keyword evidence="2" id="KW-1003">Cell membrane</keyword>
<dbReference type="InterPro" id="IPR036116">
    <property type="entry name" value="FN3_sf"/>
</dbReference>
<dbReference type="FunFam" id="2.60.40.10:FF:000005">
    <property type="entry name" value="Neuronal cell adhesion molecule"/>
    <property type="match status" value="1"/>
</dbReference>
<feature type="compositionally biased region" description="Low complexity" evidence="8">
    <location>
        <begin position="1560"/>
        <end position="1573"/>
    </location>
</feature>
<feature type="region of interest" description="Disordered" evidence="8">
    <location>
        <begin position="1851"/>
        <end position="1939"/>
    </location>
</feature>
<feature type="domain" description="Fibronectin type-III" evidence="11">
    <location>
        <begin position="511"/>
        <end position="606"/>
    </location>
</feature>
<keyword evidence="6" id="KW-0325">Glycoprotein</keyword>
<feature type="compositionally biased region" description="Low complexity" evidence="8">
    <location>
        <begin position="1456"/>
        <end position="1467"/>
    </location>
</feature>
<dbReference type="InterPro" id="IPR013098">
    <property type="entry name" value="Ig_I-set"/>
</dbReference>
<dbReference type="InterPro" id="IPR007110">
    <property type="entry name" value="Ig-like_dom"/>
</dbReference>